<keyword evidence="3" id="KW-1185">Reference proteome</keyword>
<comment type="caution">
    <text evidence="2">The sequence shown here is derived from an EMBL/GenBank/DDBJ whole genome shotgun (WGS) entry which is preliminary data.</text>
</comment>
<dbReference type="EMBL" id="SPHZ02000006">
    <property type="protein sequence ID" value="KAF0909866.1"/>
    <property type="molecule type" value="Genomic_DNA"/>
</dbReference>
<feature type="region of interest" description="Disordered" evidence="1">
    <location>
        <begin position="134"/>
        <end position="177"/>
    </location>
</feature>
<feature type="region of interest" description="Disordered" evidence="1">
    <location>
        <begin position="190"/>
        <end position="212"/>
    </location>
</feature>
<feature type="compositionally biased region" description="Polar residues" evidence="1">
    <location>
        <begin position="65"/>
        <end position="74"/>
    </location>
</feature>
<evidence type="ECO:0000313" key="2">
    <source>
        <dbReference type="EMBL" id="KAF0909866.1"/>
    </source>
</evidence>
<evidence type="ECO:0000313" key="3">
    <source>
        <dbReference type="Proteomes" id="UP000479710"/>
    </source>
</evidence>
<proteinExistence type="predicted"/>
<dbReference type="AlphaFoldDB" id="A0A6G1DBS1"/>
<reference evidence="2 3" key="1">
    <citation type="submission" date="2019-11" db="EMBL/GenBank/DDBJ databases">
        <title>Whole genome sequence of Oryza granulata.</title>
        <authorList>
            <person name="Li W."/>
        </authorList>
    </citation>
    <scope>NUCLEOTIDE SEQUENCE [LARGE SCALE GENOMIC DNA]</scope>
    <source>
        <strain evidence="3">cv. Menghai</strain>
        <tissue evidence="2">Leaf</tissue>
    </source>
</reference>
<dbReference type="Proteomes" id="UP000479710">
    <property type="component" value="Unassembled WGS sequence"/>
</dbReference>
<name>A0A6G1DBS1_9ORYZ</name>
<feature type="compositionally biased region" description="Basic and acidic residues" evidence="1">
    <location>
        <begin position="113"/>
        <end position="122"/>
    </location>
</feature>
<gene>
    <name evidence="2" type="ORF">E2562_000178</name>
</gene>
<feature type="region of interest" description="Disordered" evidence="1">
    <location>
        <begin position="53"/>
        <end position="122"/>
    </location>
</feature>
<sequence length="212" mass="22245">MPQPPPAWSGRAQARRIGWAVVARKDEALNFVARTDGISPKRRLAETLSKRSVGCGSGERVPLSKSLSSFTEPTGDSVLCHRRPRLLNPSTRTAGPVRDSVPPHQRPHGRYRQVQEGEGRRDAALEAVAGEVEQLEVGEGSRERVGDGADEGVGLEAKDAQLGERGEEGHGKDAGEVEVLKDELSDQGRGLGALAHAMPGGAEGGGGVAAPG</sequence>
<evidence type="ECO:0000256" key="1">
    <source>
        <dbReference type="SAM" id="MobiDB-lite"/>
    </source>
</evidence>
<protein>
    <submittedName>
        <fullName evidence="2">Uncharacterized protein</fullName>
    </submittedName>
</protein>
<accession>A0A6G1DBS1</accession>
<feature type="compositionally biased region" description="Basic and acidic residues" evidence="1">
    <location>
        <begin position="156"/>
        <end position="177"/>
    </location>
</feature>
<feature type="compositionally biased region" description="Gly residues" evidence="1">
    <location>
        <begin position="201"/>
        <end position="212"/>
    </location>
</feature>
<organism evidence="2 3">
    <name type="scientific">Oryza meyeriana var. granulata</name>
    <dbReference type="NCBI Taxonomy" id="110450"/>
    <lineage>
        <taxon>Eukaryota</taxon>
        <taxon>Viridiplantae</taxon>
        <taxon>Streptophyta</taxon>
        <taxon>Embryophyta</taxon>
        <taxon>Tracheophyta</taxon>
        <taxon>Spermatophyta</taxon>
        <taxon>Magnoliopsida</taxon>
        <taxon>Liliopsida</taxon>
        <taxon>Poales</taxon>
        <taxon>Poaceae</taxon>
        <taxon>BOP clade</taxon>
        <taxon>Oryzoideae</taxon>
        <taxon>Oryzeae</taxon>
        <taxon>Oryzinae</taxon>
        <taxon>Oryza</taxon>
        <taxon>Oryza meyeriana</taxon>
    </lineage>
</organism>